<dbReference type="NCBIfam" id="TIGR01668">
    <property type="entry name" value="YqeG_hyp_ppase"/>
    <property type="match status" value="1"/>
</dbReference>
<dbReference type="Proteomes" id="UP000236394">
    <property type="component" value="Unassembled WGS sequence"/>
</dbReference>
<dbReference type="Pfam" id="PF13242">
    <property type="entry name" value="Hydrolase_like"/>
    <property type="match status" value="1"/>
</dbReference>
<accession>A0A2J8B4S4</accession>
<proteinExistence type="predicted"/>
<sequence>MLICNWRYLPLLKRFFQPDAYFRSLADIDFNFLYEQGYRLVLLDMDNTLIRDGHRERTAFSDLQINRMLDAGFKCLILSNGPAERVKPFADLHHLDFIADSGKPSRRGVHLACQKFSLSPKETLLIGDQIFTDVLCGRRSGVLTLLVAPLATGEKWYIRIKRIFELPFISSLKMNKGLPSSGRKIFANWLARRRFKNLRRFLPRRRLRTLPHRKNIFSRLLKRRHYHFFNLKKPSDYHISNG</sequence>
<gene>
    <name evidence="1" type="ORF">B7R76_02470</name>
</gene>
<evidence type="ECO:0000313" key="2">
    <source>
        <dbReference type="Proteomes" id="UP000236394"/>
    </source>
</evidence>
<dbReference type="SUPFAM" id="SSF56784">
    <property type="entry name" value="HAD-like"/>
    <property type="match status" value="1"/>
</dbReference>
<dbReference type="NCBIfam" id="TIGR01549">
    <property type="entry name" value="HAD-SF-IA-v1"/>
    <property type="match status" value="1"/>
</dbReference>
<dbReference type="GO" id="GO:0008962">
    <property type="term" value="F:phosphatidylglycerophosphatase activity"/>
    <property type="evidence" value="ECO:0007669"/>
    <property type="project" value="InterPro"/>
</dbReference>
<name>A0A2J8B4S4_9FIRM</name>
<dbReference type="InterPro" id="IPR023214">
    <property type="entry name" value="HAD_sf"/>
</dbReference>
<protein>
    <recommendedName>
        <fullName evidence="3">HAD phosphatase, family IIIA</fullName>
    </recommendedName>
</protein>
<organism evidence="1 2">
    <name type="scientific">Mageeibacillus indolicus</name>
    <dbReference type="NCBI Taxonomy" id="884684"/>
    <lineage>
        <taxon>Bacteria</taxon>
        <taxon>Bacillati</taxon>
        <taxon>Bacillota</taxon>
        <taxon>Clostridia</taxon>
        <taxon>Eubacteriales</taxon>
        <taxon>Oscillospiraceae</taxon>
        <taxon>Mageeibacillus</taxon>
    </lineage>
</organism>
<dbReference type="InterPro" id="IPR036412">
    <property type="entry name" value="HAD-like_sf"/>
</dbReference>
<dbReference type="Gene3D" id="3.40.50.1000">
    <property type="entry name" value="HAD superfamily/HAD-like"/>
    <property type="match status" value="1"/>
</dbReference>
<reference evidence="2" key="1">
    <citation type="submission" date="2017-04" db="EMBL/GenBank/DDBJ databases">
        <authorList>
            <person name="Bumgarner R.E."/>
            <person name="Fredricks D.N."/>
            <person name="Srinivasan S."/>
        </authorList>
    </citation>
    <scope>NUCLEOTIDE SEQUENCE [LARGE SCALE GENOMIC DNA]</scope>
    <source>
        <strain evidence="2">KA00405</strain>
    </source>
</reference>
<dbReference type="InterPro" id="IPR006439">
    <property type="entry name" value="HAD-SF_hydro_IA"/>
</dbReference>
<comment type="caution">
    <text evidence="1">The sequence shown here is derived from an EMBL/GenBank/DDBJ whole genome shotgun (WGS) entry which is preliminary data.</text>
</comment>
<dbReference type="InterPro" id="IPR010021">
    <property type="entry name" value="PGPP1/Gep4"/>
</dbReference>
<evidence type="ECO:0000313" key="1">
    <source>
        <dbReference type="EMBL" id="PNH19762.1"/>
    </source>
</evidence>
<dbReference type="EMBL" id="NBZD01000001">
    <property type="protein sequence ID" value="PNH19762.1"/>
    <property type="molecule type" value="Genomic_DNA"/>
</dbReference>
<dbReference type="AlphaFoldDB" id="A0A2J8B4S4"/>
<evidence type="ECO:0008006" key="3">
    <source>
        <dbReference type="Google" id="ProtNLM"/>
    </source>
</evidence>